<feature type="domain" description="AAA+ ATPase" evidence="1">
    <location>
        <begin position="1262"/>
        <end position="1415"/>
    </location>
</feature>
<evidence type="ECO:0000259" key="1">
    <source>
        <dbReference type="SMART" id="SM00382"/>
    </source>
</evidence>
<evidence type="ECO:0000313" key="3">
    <source>
        <dbReference type="Proteomes" id="UP000245535"/>
    </source>
</evidence>
<dbReference type="InterPro" id="IPR020958">
    <property type="entry name" value="DUF3686"/>
</dbReference>
<protein>
    <submittedName>
        <fullName evidence="2">ATPase family protein associated with various cellular activities (AAA)</fullName>
    </submittedName>
</protein>
<dbReference type="GO" id="GO:0005524">
    <property type="term" value="F:ATP binding"/>
    <property type="evidence" value="ECO:0007669"/>
    <property type="project" value="InterPro"/>
</dbReference>
<evidence type="ECO:0000313" key="2">
    <source>
        <dbReference type="EMBL" id="PWJ44575.1"/>
    </source>
</evidence>
<dbReference type="Gene3D" id="3.40.50.300">
    <property type="entry name" value="P-loop containing nucleotide triphosphate hydrolases"/>
    <property type="match status" value="1"/>
</dbReference>
<gene>
    <name evidence="2" type="ORF">BC781_101946</name>
</gene>
<dbReference type="Proteomes" id="UP000245535">
    <property type="component" value="Unassembled WGS sequence"/>
</dbReference>
<dbReference type="GO" id="GO:0016887">
    <property type="term" value="F:ATP hydrolysis activity"/>
    <property type="evidence" value="ECO:0007669"/>
    <property type="project" value="InterPro"/>
</dbReference>
<name>A0A315ZG58_SEDFL</name>
<accession>A0A315ZG58</accession>
<dbReference type="OrthoDB" id="9814769at2"/>
<dbReference type="Pfam" id="PF25472">
    <property type="entry name" value="DUF7902"/>
    <property type="match status" value="1"/>
</dbReference>
<dbReference type="SUPFAM" id="SSF52540">
    <property type="entry name" value="P-loop containing nucleoside triphosphate hydrolases"/>
    <property type="match status" value="1"/>
</dbReference>
<sequence>MLETGTYEIIRKRLQTQGEDLRTRLEQLNETRKKVFGAIETQLLATDRITTENNCIARDMVPVGEHFIFGYNVHLGLRTDIQISDVFSTFTFRKEDHSFHANGQSLVADKAFEQHFKELYKYYKDTYFSQFLVQGPNLYMIFRVSQNIKDIKAFKWEIVDGGGLKYVRNNAESELKQADQHEFSWSRVSREDHRMGKHPHVSIKNRLFVETVGGDLTVKIEDNTETGEGIYAEEVEVADQSLDDGEILYADMGNLIILKIRPYQEKKWRYIVYNDKLKEARRIDAIADACVLLPEDQGIIFSNGYYLQTGDYKEFESGLEHLHFEKRIVSPNGEDTMYVFYEPVTGEYILLSYNVIERRVETPVTCHGYSFFKNGELVYFKTDEEAKKNHGLQIWKTPYVHPDNADDAAQKDSRLFKIGNKEIVRAMSDCRAIILLTQKGDAYNGLYSDLLRDASVTLDNYYWLAEEEALNLQEPLQSIKDSANSAIEEFEKVTRMRKHAKERMEESSEKATALLRTIDRRVHERVDEFVDDLTELRAMRGELISLKDIRYVDEEQIEAFETQIADYVEKLSRRCVEFLLRDDALAPYENRVTDAIQKLEEATKVVDVDEVGEFLDQTSADLELLIDVVSNLKIDDATHTTQIIDNVSDIFAKLNNVKAKQKAKRKDLLGTEAKAEFQAQLKLISQAVSNYLDVSDTPERCEEYLTKLMVQLEELEGKFADFDEFLIELVEKRDEVANAFEGKKTQLQEARNKRAMSLMSAADRILKGVDRKAKGFKEINDINAYFASDMMVDKVRDIVQQLSDIEESTKADDLESKLKTIKEDAVRQLRDRQELFVGGDNVIKFGKHQFTVNTQSLEASIVFKDDALWYHMSGTNFYEKIEDESLESCRPVWHQSVVSENHEVYRAEYLAYQFVEELNAGKLNISENAFMDMETKERNALLQEFMSSRYQEGYVKGVHDVDASLIAASLVDIQHRAALLRYSADDRTLAQIFWNSLGRAEQDTWSNRIKGMGLILQVFDKTDEHEELLRDLESLILSFNQSFHLLNEANSRQAARFLFDLIEEGKEFPVSFAAGELQKQFLRQLDGIGKRKAYTDTTKAMQKDRIAEQIELQKAWLKAFLKSLSEDEQANFQSAITETAYLLISNATVKSVAQASTRFTLEGMAGDHALISEGKYLLDYHAFISKLTKYQQVTVQQFEELKERKKSILEAFKKKVKLESFKPKVMASFVRNKLIDEVYLPLMGDNMAKQIGAAGQEKRVDRMGLLLLVSPPGYGKTTLMEYVASRLGLIFMKINGPAIGHQVTSVDPAEAPNATAKEELEKLNLSFEMGDNVMIYLDDIQHCNPEFLQKFISLCDAQRKIEGVYKGETKTYDFRGKKVCVVMAGNPYTESGSKFQIPDMLANRADTYNLGEIIGDSSEAFELSYIENSLTSNPVLSKLTSRSKKDLYTLIKIARTGDREGAEFESNISNEEMNESLSVLEKMIRIQETVLRVNQEYVRSAAQEDAYRTEPSFKLQGSYRNMNKMVEKVMPIMNEKELEDLILSHYEGESQTLTKGAESNLLKFKSMTDRISETEAVRWDEICDTFRKNNKLKGIGGGDQQMAQALLYLAEFAENLGGIKEVLKQFSEQSDNELLN</sequence>
<dbReference type="InterPro" id="IPR003593">
    <property type="entry name" value="AAA+_ATPase"/>
</dbReference>
<dbReference type="RefSeq" id="WP_109616058.1">
    <property type="nucleotide sequence ID" value="NZ_QGDO01000001.1"/>
</dbReference>
<dbReference type="EMBL" id="QGDO01000001">
    <property type="protein sequence ID" value="PWJ44575.1"/>
    <property type="molecule type" value="Genomic_DNA"/>
</dbReference>
<dbReference type="InterPro" id="IPR027417">
    <property type="entry name" value="P-loop_NTPase"/>
</dbReference>
<dbReference type="InterPro" id="IPR003959">
    <property type="entry name" value="ATPase_AAA_core"/>
</dbReference>
<comment type="caution">
    <text evidence="2">The sequence shown here is derived from an EMBL/GenBank/DDBJ whole genome shotgun (WGS) entry which is preliminary data.</text>
</comment>
<reference evidence="2 3" key="1">
    <citation type="submission" date="2018-03" db="EMBL/GenBank/DDBJ databases">
        <title>Genomic Encyclopedia of Archaeal and Bacterial Type Strains, Phase II (KMG-II): from individual species to whole genera.</title>
        <authorList>
            <person name="Goeker M."/>
        </authorList>
    </citation>
    <scope>NUCLEOTIDE SEQUENCE [LARGE SCALE GENOMIC DNA]</scope>
    <source>
        <strain evidence="2 3">DSM 28229</strain>
    </source>
</reference>
<dbReference type="SMART" id="SM00382">
    <property type="entry name" value="AAA"/>
    <property type="match status" value="1"/>
</dbReference>
<dbReference type="Pfam" id="PF00004">
    <property type="entry name" value="AAA"/>
    <property type="match status" value="1"/>
</dbReference>
<dbReference type="InterPro" id="IPR057224">
    <property type="entry name" value="DUF7902"/>
</dbReference>
<proteinExistence type="predicted"/>
<organism evidence="2 3">
    <name type="scientific">Sediminitomix flava</name>
    <dbReference type="NCBI Taxonomy" id="379075"/>
    <lineage>
        <taxon>Bacteria</taxon>
        <taxon>Pseudomonadati</taxon>
        <taxon>Bacteroidota</taxon>
        <taxon>Cytophagia</taxon>
        <taxon>Cytophagales</taxon>
        <taxon>Flammeovirgaceae</taxon>
        <taxon>Sediminitomix</taxon>
    </lineage>
</organism>
<keyword evidence="3" id="KW-1185">Reference proteome</keyword>
<dbReference type="Pfam" id="PF12458">
    <property type="entry name" value="DUF3686"/>
    <property type="match status" value="1"/>
</dbReference>